<feature type="transmembrane region" description="Helical" evidence="5">
    <location>
        <begin position="63"/>
        <end position="80"/>
    </location>
</feature>
<dbReference type="EMBL" id="CAJNOQ010000546">
    <property type="protein sequence ID" value="CAF0813482.1"/>
    <property type="molecule type" value="Genomic_DNA"/>
</dbReference>
<evidence type="ECO:0000256" key="5">
    <source>
        <dbReference type="SAM" id="Phobius"/>
    </source>
</evidence>
<dbReference type="GO" id="GO:0048240">
    <property type="term" value="P:sperm capacitation"/>
    <property type="evidence" value="ECO:0007669"/>
    <property type="project" value="TreeGrafter"/>
</dbReference>
<feature type="transmembrane region" description="Helical" evidence="5">
    <location>
        <begin position="193"/>
        <end position="216"/>
    </location>
</feature>
<feature type="transmembrane region" description="Helical" evidence="5">
    <location>
        <begin position="129"/>
        <end position="148"/>
    </location>
</feature>
<dbReference type="Gene3D" id="1.20.120.350">
    <property type="entry name" value="Voltage-gated potassium channels. Chain C"/>
    <property type="match status" value="1"/>
</dbReference>
<feature type="domain" description="Ion transport" evidence="6">
    <location>
        <begin position="58"/>
        <end position="291"/>
    </location>
</feature>
<evidence type="ECO:0000256" key="3">
    <source>
        <dbReference type="ARBA" id="ARBA00022989"/>
    </source>
</evidence>
<dbReference type="EMBL" id="CAJOBA010000257">
    <property type="protein sequence ID" value="CAF3517749.1"/>
    <property type="molecule type" value="Genomic_DNA"/>
</dbReference>
<dbReference type="EMBL" id="CAJNOK010000257">
    <property type="protein sequence ID" value="CAF0740424.1"/>
    <property type="molecule type" value="Genomic_DNA"/>
</dbReference>
<proteinExistence type="predicted"/>
<comment type="subcellular location">
    <subcellularLocation>
        <location evidence="1">Membrane</location>
        <topology evidence="1">Multi-pass membrane protein</topology>
    </subcellularLocation>
</comment>
<evidence type="ECO:0000256" key="4">
    <source>
        <dbReference type="ARBA" id="ARBA00023136"/>
    </source>
</evidence>
<dbReference type="Pfam" id="PF00520">
    <property type="entry name" value="Ion_trans"/>
    <property type="match status" value="1"/>
</dbReference>
<evidence type="ECO:0000313" key="10">
    <source>
        <dbReference type="EMBL" id="CAF3599370.1"/>
    </source>
</evidence>
<dbReference type="Proteomes" id="UP000681722">
    <property type="component" value="Unassembled WGS sequence"/>
</dbReference>
<dbReference type="GO" id="GO:0005245">
    <property type="term" value="F:voltage-gated calcium channel activity"/>
    <property type="evidence" value="ECO:0007669"/>
    <property type="project" value="TreeGrafter"/>
</dbReference>
<keyword evidence="11" id="KW-1185">Reference proteome</keyword>
<dbReference type="GO" id="GO:0030317">
    <property type="term" value="P:flagellated sperm motility"/>
    <property type="evidence" value="ECO:0007669"/>
    <property type="project" value="TreeGrafter"/>
</dbReference>
<dbReference type="Proteomes" id="UP000677228">
    <property type="component" value="Unassembled WGS sequence"/>
</dbReference>
<dbReference type="EMBL" id="CAJOBC010000546">
    <property type="protein sequence ID" value="CAF3599370.1"/>
    <property type="molecule type" value="Genomic_DNA"/>
</dbReference>
<dbReference type="GO" id="GO:0006814">
    <property type="term" value="P:sodium ion transport"/>
    <property type="evidence" value="ECO:0007669"/>
    <property type="project" value="TreeGrafter"/>
</dbReference>
<accession>A0A813TSD7</accession>
<reference evidence="8" key="1">
    <citation type="submission" date="2021-02" db="EMBL/GenBank/DDBJ databases">
        <authorList>
            <person name="Nowell W R."/>
        </authorList>
    </citation>
    <scope>NUCLEOTIDE SEQUENCE</scope>
</reference>
<feature type="transmembrane region" description="Helical" evidence="5">
    <location>
        <begin position="261"/>
        <end position="289"/>
    </location>
</feature>
<dbReference type="GO" id="GO:0001669">
    <property type="term" value="C:acrosomal vesicle"/>
    <property type="evidence" value="ECO:0007669"/>
    <property type="project" value="TreeGrafter"/>
</dbReference>
<dbReference type="SUPFAM" id="SSF81324">
    <property type="entry name" value="Voltage-gated potassium channels"/>
    <property type="match status" value="1"/>
</dbReference>
<evidence type="ECO:0000259" key="6">
    <source>
        <dbReference type="Pfam" id="PF00520"/>
    </source>
</evidence>
<name>A0A813TSD7_9BILA</name>
<dbReference type="Gene3D" id="1.10.287.70">
    <property type="match status" value="1"/>
</dbReference>
<feature type="transmembrane region" description="Helical" evidence="5">
    <location>
        <begin position="95"/>
        <end position="117"/>
    </location>
</feature>
<evidence type="ECO:0000313" key="8">
    <source>
        <dbReference type="EMBL" id="CAF0813482.1"/>
    </source>
</evidence>
<dbReference type="Proteomes" id="UP000663829">
    <property type="component" value="Unassembled WGS sequence"/>
</dbReference>
<dbReference type="GO" id="GO:0036128">
    <property type="term" value="C:CatSper complex"/>
    <property type="evidence" value="ECO:0007669"/>
    <property type="project" value="TreeGrafter"/>
</dbReference>
<evidence type="ECO:0000256" key="2">
    <source>
        <dbReference type="ARBA" id="ARBA00022692"/>
    </source>
</evidence>
<evidence type="ECO:0000256" key="1">
    <source>
        <dbReference type="ARBA" id="ARBA00004141"/>
    </source>
</evidence>
<dbReference type="InterPro" id="IPR027359">
    <property type="entry name" value="Volt_channel_dom_sf"/>
</dbReference>
<dbReference type="Proteomes" id="UP000682733">
    <property type="component" value="Unassembled WGS sequence"/>
</dbReference>
<evidence type="ECO:0000313" key="11">
    <source>
        <dbReference type="Proteomes" id="UP000663829"/>
    </source>
</evidence>
<dbReference type="OrthoDB" id="416585at2759"/>
<comment type="caution">
    <text evidence="8">The sequence shown here is derived from an EMBL/GenBank/DDBJ whole genome shotgun (WGS) entry which is preliminary data.</text>
</comment>
<keyword evidence="4 5" id="KW-0472">Membrane</keyword>
<sequence length="416" mass="48323">MSSNTIYRRGLKELLIDDYLDLDEEETSTNLTTKDEDKVRFVPNEKPGQDTLKKIIYHQSYEYVMAVVVFSSSITLGLSLETEEEYKNDKLRQDIIYALDEFFIGLLFVEFCLKIYLEQANYWLNWLNIYDFLVILAAVAEVISTFISDQSVTIRNILKGLRFLQLLRFYRVITLSEGLQVLASALTKTVITYTFSVTMLIFLCIYVVAVIGQILYGKPEQSPWHQFSNSLTISMRLIFVDNWNTLSDELDSQGSPKISRWFFSIVVFIGYYVVTNILVGIMINSVSLANDEYIKQRRQEKILRNQKKREELSKRTKQVLNTHLLDSQNKTENTLDKINTKLKLIHNETIEPSDLSFSIDWLEALVSCSEKNRDEAKSARKLIVHIIESLADIVEENMKRNEKESLARRHIANIND</sequence>
<organism evidence="8 11">
    <name type="scientific">Didymodactylos carnosus</name>
    <dbReference type="NCBI Taxonomy" id="1234261"/>
    <lineage>
        <taxon>Eukaryota</taxon>
        <taxon>Metazoa</taxon>
        <taxon>Spiralia</taxon>
        <taxon>Gnathifera</taxon>
        <taxon>Rotifera</taxon>
        <taxon>Eurotatoria</taxon>
        <taxon>Bdelloidea</taxon>
        <taxon>Philodinida</taxon>
        <taxon>Philodinidae</taxon>
        <taxon>Didymodactylos</taxon>
    </lineage>
</organism>
<dbReference type="PANTHER" id="PTHR47131:SF1">
    <property type="entry name" value="CATION CHANNEL SPERM-ASSOCIATED PROTEIN 3"/>
    <property type="match status" value="1"/>
</dbReference>
<evidence type="ECO:0000313" key="9">
    <source>
        <dbReference type="EMBL" id="CAF3517749.1"/>
    </source>
</evidence>
<gene>
    <name evidence="8" type="ORF">GPM918_LOCUS4160</name>
    <name evidence="7" type="ORF">OVA965_LOCUS1404</name>
    <name evidence="10" type="ORF">SRO942_LOCUS4160</name>
    <name evidence="9" type="ORF">TMI583_LOCUS1405</name>
</gene>
<dbReference type="InterPro" id="IPR005821">
    <property type="entry name" value="Ion_trans_dom"/>
</dbReference>
<dbReference type="AlphaFoldDB" id="A0A813TSD7"/>
<keyword evidence="3 5" id="KW-1133">Transmembrane helix</keyword>
<dbReference type="PANTHER" id="PTHR47131">
    <property type="entry name" value="CATION CHANNEL SPERM-ASSOCIATED PROTEIN 3"/>
    <property type="match status" value="1"/>
</dbReference>
<evidence type="ECO:0000313" key="7">
    <source>
        <dbReference type="EMBL" id="CAF0740424.1"/>
    </source>
</evidence>
<keyword evidence="2 5" id="KW-0812">Transmembrane</keyword>
<protein>
    <recommendedName>
        <fullName evidence="6">Ion transport domain-containing protein</fullName>
    </recommendedName>
</protein>